<feature type="transmembrane region" description="Helical" evidence="6">
    <location>
        <begin position="572"/>
        <end position="597"/>
    </location>
</feature>
<keyword evidence="2 6" id="KW-0812">Transmembrane</keyword>
<feature type="transmembrane region" description="Helical" evidence="6">
    <location>
        <begin position="211"/>
        <end position="228"/>
    </location>
</feature>
<feature type="transmembrane region" description="Helical" evidence="6">
    <location>
        <begin position="43"/>
        <end position="64"/>
    </location>
</feature>
<feature type="transmembrane region" description="Helical" evidence="6">
    <location>
        <begin position="257"/>
        <end position="276"/>
    </location>
</feature>
<evidence type="ECO:0000256" key="2">
    <source>
        <dbReference type="ARBA" id="ARBA00022692"/>
    </source>
</evidence>
<dbReference type="RefSeq" id="WP_161257113.1">
    <property type="nucleotide sequence ID" value="NZ_WXEY01000005.1"/>
</dbReference>
<feature type="region of interest" description="Disordered" evidence="5">
    <location>
        <begin position="541"/>
        <end position="562"/>
    </location>
</feature>
<feature type="transmembrane region" description="Helical" evidence="6">
    <location>
        <begin position="184"/>
        <end position="204"/>
    </location>
</feature>
<feature type="transmembrane region" description="Helical" evidence="6">
    <location>
        <begin position="76"/>
        <end position="96"/>
    </location>
</feature>
<dbReference type="Pfam" id="PF04932">
    <property type="entry name" value="Wzy_C"/>
    <property type="match status" value="1"/>
</dbReference>
<evidence type="ECO:0000313" key="8">
    <source>
        <dbReference type="EMBL" id="MZP29521.1"/>
    </source>
</evidence>
<evidence type="ECO:0000259" key="7">
    <source>
        <dbReference type="Pfam" id="PF04932"/>
    </source>
</evidence>
<dbReference type="GO" id="GO:0016020">
    <property type="term" value="C:membrane"/>
    <property type="evidence" value="ECO:0007669"/>
    <property type="project" value="UniProtKB-SubCell"/>
</dbReference>
<dbReference type="InterPro" id="IPR051533">
    <property type="entry name" value="WaaL-like"/>
</dbReference>
<sequence>MAKGNQLDQSRTIYTVSAAIAFGLVALAPFFRGLFFESEMGIHHYIAAFSALFFVGLWALDGGLGRLASRQPRYSVYFVCLVLLALLYGIGFFTGVNTREALFAWLRHLDYLIVFLLFYILAGSWLLSQAKAKDGEPENRFYQYAFTAFSLAGAAVSLIGILNAQGLLHLNGALVSGRLCSTLQYPNTMAAYLTVTFLLAAHGASHSRNPIFAGGLAGLGFIMMLGILGSQSRGVLALTPFLLLLFLAGQQHKRKTLALLGLEIAVALALLNLTVFPLAQPGETNTTGFIVTLAAAAAVAGGWGFWSRRSNQPAKTTAADHAGVSTGRGLGGKKRILTAAGILILLIAVAAGYMVLQKGAQPAATAGAFGAVSAPSDGAGTSLERLQTISLENIDFKERLLFASDAAKMGLERPLTGWGGGGWKFAYRAFQSSLYHTTEVHNHFMQVFVETGALGLLAFGIPFLAVVFGMIDSLRRRKLDGARAEAWTIGTAVLTLGIHSCLDFNLSLSAVSLLMWALFGLFAHKEFELAFGVSRLWIGSGSPSEEKDLSQEKGALGKRLERERAGRKRGPVLVPSVLIAAVLAIASLPLAGLTFMLRNGLSEVDAYEAAYRQGNGKAAVERITAAIEWDRWNSTYLLERANLLAANVSLNSDPQARAYVASQAIESARKAVENNPYDGKTRFQQARLFLQFGQPEKATEEAEKALTLQPWLVYAYEEASGIYLSAVLQEMGRATNNNVNDGNQPDKAVEPKLQRILVICAEPPHKKSALPPELAKMWRHPPDMVVTPRLALNSGEAYFLQGKWAEAKENFIRASREGDDRLKAEATLWLGLTLDKLGDASGKGLVESARKAGPDVEAAYSTLLRLGLTKS</sequence>
<evidence type="ECO:0000256" key="1">
    <source>
        <dbReference type="ARBA" id="ARBA00004141"/>
    </source>
</evidence>
<feature type="domain" description="O-antigen ligase-related" evidence="7">
    <location>
        <begin position="285"/>
        <end position="459"/>
    </location>
</feature>
<name>A0A845L9C3_9FIRM</name>
<dbReference type="EMBL" id="WXEY01000005">
    <property type="protein sequence ID" value="MZP29521.1"/>
    <property type="molecule type" value="Genomic_DNA"/>
</dbReference>
<organism evidence="8 9">
    <name type="scientific">Heliomicrobium undosum</name>
    <dbReference type="NCBI Taxonomy" id="121734"/>
    <lineage>
        <taxon>Bacteria</taxon>
        <taxon>Bacillati</taxon>
        <taxon>Bacillota</taxon>
        <taxon>Clostridia</taxon>
        <taxon>Eubacteriales</taxon>
        <taxon>Heliobacteriaceae</taxon>
        <taxon>Heliomicrobium</taxon>
    </lineage>
</organism>
<feature type="transmembrane region" description="Helical" evidence="6">
    <location>
        <begin position="452"/>
        <end position="471"/>
    </location>
</feature>
<evidence type="ECO:0000256" key="4">
    <source>
        <dbReference type="ARBA" id="ARBA00023136"/>
    </source>
</evidence>
<dbReference type="SUPFAM" id="SSF48452">
    <property type="entry name" value="TPR-like"/>
    <property type="match status" value="1"/>
</dbReference>
<feature type="transmembrane region" description="Helical" evidence="6">
    <location>
        <begin position="336"/>
        <end position="356"/>
    </location>
</feature>
<reference evidence="8 9" key="1">
    <citation type="submission" date="2020-01" db="EMBL/GenBank/DDBJ databases">
        <title>Whole-genome sequence of Heliobacterium undosum DSM 13378.</title>
        <authorList>
            <person name="Kyndt J.A."/>
            <person name="Meyer T.E."/>
        </authorList>
    </citation>
    <scope>NUCLEOTIDE SEQUENCE [LARGE SCALE GENOMIC DNA]</scope>
    <source>
        <strain evidence="8 9">DSM 13378</strain>
    </source>
</reference>
<accession>A0A845L9C3</accession>
<keyword evidence="4 6" id="KW-0472">Membrane</keyword>
<evidence type="ECO:0000256" key="3">
    <source>
        <dbReference type="ARBA" id="ARBA00022989"/>
    </source>
</evidence>
<dbReference type="PANTHER" id="PTHR37422">
    <property type="entry name" value="TEICHURONIC ACID BIOSYNTHESIS PROTEIN TUAE"/>
    <property type="match status" value="1"/>
</dbReference>
<evidence type="ECO:0000256" key="5">
    <source>
        <dbReference type="SAM" id="MobiDB-lite"/>
    </source>
</evidence>
<feature type="transmembrane region" description="Helical" evidence="6">
    <location>
        <begin position="141"/>
        <end position="164"/>
    </location>
</feature>
<comment type="subcellular location">
    <subcellularLocation>
        <location evidence="1">Membrane</location>
        <topology evidence="1">Multi-pass membrane protein</topology>
    </subcellularLocation>
</comment>
<feature type="transmembrane region" description="Helical" evidence="6">
    <location>
        <begin position="12"/>
        <end position="31"/>
    </location>
</feature>
<dbReference type="Gene3D" id="1.25.40.10">
    <property type="entry name" value="Tetratricopeptide repeat domain"/>
    <property type="match status" value="1"/>
</dbReference>
<keyword evidence="9" id="KW-1185">Reference proteome</keyword>
<feature type="transmembrane region" description="Helical" evidence="6">
    <location>
        <begin position="288"/>
        <end position="306"/>
    </location>
</feature>
<evidence type="ECO:0000256" key="6">
    <source>
        <dbReference type="SAM" id="Phobius"/>
    </source>
</evidence>
<gene>
    <name evidence="8" type="ORF">GTO91_07350</name>
</gene>
<dbReference type="InterPro" id="IPR007016">
    <property type="entry name" value="O-antigen_ligase-rel_domated"/>
</dbReference>
<feature type="transmembrane region" description="Helical" evidence="6">
    <location>
        <begin position="108"/>
        <end position="129"/>
    </location>
</feature>
<protein>
    <recommendedName>
        <fullName evidence="7">O-antigen ligase-related domain-containing protein</fullName>
    </recommendedName>
</protein>
<dbReference type="AlphaFoldDB" id="A0A845L9C3"/>
<comment type="caution">
    <text evidence="8">The sequence shown here is derived from an EMBL/GenBank/DDBJ whole genome shotgun (WGS) entry which is preliminary data.</text>
</comment>
<dbReference type="InterPro" id="IPR011990">
    <property type="entry name" value="TPR-like_helical_dom_sf"/>
</dbReference>
<dbReference type="OrthoDB" id="1808577at2"/>
<dbReference type="PANTHER" id="PTHR37422:SF23">
    <property type="entry name" value="TEICHURONIC ACID BIOSYNTHESIS PROTEIN TUAE"/>
    <property type="match status" value="1"/>
</dbReference>
<keyword evidence="3 6" id="KW-1133">Transmembrane helix</keyword>
<dbReference type="Proteomes" id="UP000463470">
    <property type="component" value="Unassembled WGS sequence"/>
</dbReference>
<evidence type="ECO:0000313" key="9">
    <source>
        <dbReference type="Proteomes" id="UP000463470"/>
    </source>
</evidence>
<proteinExistence type="predicted"/>
<feature type="transmembrane region" description="Helical" evidence="6">
    <location>
        <begin position="234"/>
        <end position="250"/>
    </location>
</feature>